<evidence type="ECO:0000256" key="5">
    <source>
        <dbReference type="ARBA" id="ARBA00022723"/>
    </source>
</evidence>
<evidence type="ECO:0000256" key="10">
    <source>
        <dbReference type="ARBA" id="ARBA00023049"/>
    </source>
</evidence>
<organism evidence="19 20">
    <name type="scientific">Trypanosoma theileri</name>
    <dbReference type="NCBI Taxonomy" id="67003"/>
    <lineage>
        <taxon>Eukaryota</taxon>
        <taxon>Discoba</taxon>
        <taxon>Euglenozoa</taxon>
        <taxon>Kinetoplastea</taxon>
        <taxon>Metakinetoplastina</taxon>
        <taxon>Trypanosomatida</taxon>
        <taxon>Trypanosomatidae</taxon>
        <taxon>Trypanosoma</taxon>
    </lineage>
</organism>
<comment type="caution">
    <text evidence="19">The sequence shown here is derived from an EMBL/GenBank/DDBJ whole genome shotgun (WGS) entry which is preliminary data.</text>
</comment>
<dbReference type="RefSeq" id="XP_028877273.1">
    <property type="nucleotide sequence ID" value="XM_029031431.1"/>
</dbReference>
<evidence type="ECO:0000256" key="7">
    <source>
        <dbReference type="ARBA" id="ARBA00022801"/>
    </source>
</evidence>
<dbReference type="SUPFAM" id="SSF55486">
    <property type="entry name" value="Metalloproteases ('zincins'), catalytic domain"/>
    <property type="match status" value="1"/>
</dbReference>
<dbReference type="AlphaFoldDB" id="A0A1X0NEX7"/>
<dbReference type="GO" id="GO:0005737">
    <property type="term" value="C:cytoplasm"/>
    <property type="evidence" value="ECO:0007669"/>
    <property type="project" value="TreeGrafter"/>
</dbReference>
<feature type="region of interest" description="Disordered" evidence="17">
    <location>
        <begin position="515"/>
        <end position="616"/>
    </location>
</feature>
<dbReference type="PANTHER" id="PTHR10942">
    <property type="entry name" value="LEISHMANOLYSIN-LIKE PEPTIDASE"/>
    <property type="match status" value="1"/>
</dbReference>
<reference evidence="19 20" key="1">
    <citation type="submission" date="2017-03" db="EMBL/GenBank/DDBJ databases">
        <title>An alternative strategy for trypanosome survival in the mammalian bloodstream revealed through genome and transcriptome analysis of the ubiquitous bovine parasite Trypanosoma (Megatrypanum) theileri.</title>
        <authorList>
            <person name="Kelly S."/>
            <person name="Ivens A."/>
            <person name="Mott A."/>
            <person name="O'Neill E."/>
            <person name="Emms D."/>
            <person name="Macleod O."/>
            <person name="Voorheis P."/>
            <person name="Matthews J."/>
            <person name="Matthews K."/>
            <person name="Carrington M."/>
        </authorList>
    </citation>
    <scope>NUCLEOTIDE SEQUENCE [LARGE SCALE GENOMIC DNA]</scope>
    <source>
        <strain evidence="19">Edinburgh</strain>
    </source>
</reference>
<evidence type="ECO:0000256" key="16">
    <source>
        <dbReference type="RuleBase" id="RU366077"/>
    </source>
</evidence>
<feature type="compositionally biased region" description="Basic and acidic residues" evidence="17">
    <location>
        <begin position="549"/>
        <end position="567"/>
    </location>
</feature>
<dbReference type="PRINTS" id="PR00782">
    <property type="entry name" value="LSHMANOLYSIN"/>
</dbReference>
<evidence type="ECO:0000256" key="6">
    <source>
        <dbReference type="ARBA" id="ARBA00022729"/>
    </source>
</evidence>
<evidence type="ECO:0000256" key="9">
    <source>
        <dbReference type="ARBA" id="ARBA00022889"/>
    </source>
</evidence>
<dbReference type="Gene3D" id="3.10.170.20">
    <property type="match status" value="1"/>
</dbReference>
<comment type="cofactor">
    <cofactor evidence="15 16">
        <name>Zn(2+)</name>
        <dbReference type="ChEBI" id="CHEBI:29105"/>
    </cofactor>
    <text evidence="15 16">Binds 1 zinc ion per subunit.</text>
</comment>
<dbReference type="GeneID" id="39991211"/>
<dbReference type="EC" id="3.4.24.-" evidence="16"/>
<keyword evidence="18" id="KW-1133">Transmembrane helix</keyword>
<dbReference type="PANTHER" id="PTHR10942:SF0">
    <property type="entry name" value="LEISHMANOLYSIN-LIKE PEPTIDASE"/>
    <property type="match status" value="1"/>
</dbReference>
<dbReference type="Gene3D" id="2.10.55.10">
    <property type="entry name" value="Leishmanolysin domain 3"/>
    <property type="match status" value="1"/>
</dbReference>
<keyword evidence="11 18" id="KW-0472">Membrane</keyword>
<evidence type="ECO:0000256" key="11">
    <source>
        <dbReference type="ARBA" id="ARBA00023136"/>
    </source>
</evidence>
<comment type="catalytic activity">
    <reaction evidence="1">
        <text>Preference for hydrophobic residues at P1 and P1' and basic residues at P2' and P3'. A model nonapeptide is cleaved at -Ala-Tyr-|-Leu-Lys-Lys-.</text>
        <dbReference type="EC" id="3.4.24.36"/>
    </reaction>
</comment>
<comment type="similarity">
    <text evidence="3 16">Belongs to the peptidase M8 family.</text>
</comment>
<dbReference type="Pfam" id="PF01457">
    <property type="entry name" value="Peptidase_M8"/>
    <property type="match status" value="1"/>
</dbReference>
<keyword evidence="18" id="KW-0812">Transmembrane</keyword>
<feature type="transmembrane region" description="Helical" evidence="18">
    <location>
        <begin position="631"/>
        <end position="654"/>
    </location>
</feature>
<name>A0A1X0NEX7_9TRYP</name>
<dbReference type="Proteomes" id="UP000192257">
    <property type="component" value="Unassembled WGS sequence"/>
</dbReference>
<keyword evidence="8 15" id="KW-0862">Zinc</keyword>
<feature type="binding site" evidence="15">
    <location>
        <position position="209"/>
    </location>
    <ligand>
        <name>Zn(2+)</name>
        <dbReference type="ChEBI" id="CHEBI:29105"/>
        <note>catalytic</note>
    </ligand>
</feature>
<dbReference type="OrthoDB" id="10045365at2759"/>
<feature type="compositionally biased region" description="Low complexity" evidence="17">
    <location>
        <begin position="568"/>
        <end position="588"/>
    </location>
</feature>
<keyword evidence="6 16" id="KW-0732">Signal</keyword>
<feature type="compositionally biased region" description="Polar residues" evidence="17">
    <location>
        <begin position="515"/>
        <end position="531"/>
    </location>
</feature>
<feature type="chain" id="PRO_5023971274" description="Leishmanolysin-like peptidase" evidence="16">
    <location>
        <begin position="25"/>
        <end position="656"/>
    </location>
</feature>
<evidence type="ECO:0000256" key="3">
    <source>
        <dbReference type="ARBA" id="ARBA00005860"/>
    </source>
</evidence>
<evidence type="ECO:0000256" key="12">
    <source>
        <dbReference type="ARBA" id="ARBA00023145"/>
    </source>
</evidence>
<dbReference type="Gene3D" id="2.30.34.10">
    <property type="entry name" value="Leishmanolysin domain 4"/>
    <property type="match status" value="1"/>
</dbReference>
<evidence type="ECO:0000256" key="4">
    <source>
        <dbReference type="ARBA" id="ARBA00022670"/>
    </source>
</evidence>
<evidence type="ECO:0000313" key="20">
    <source>
        <dbReference type="Proteomes" id="UP000192257"/>
    </source>
</evidence>
<keyword evidence="10 15" id="KW-0482">Metalloprotease</keyword>
<keyword evidence="14" id="KW-0325">Glycoprotein</keyword>
<evidence type="ECO:0000256" key="8">
    <source>
        <dbReference type="ARBA" id="ARBA00022833"/>
    </source>
</evidence>
<evidence type="ECO:0000256" key="1">
    <source>
        <dbReference type="ARBA" id="ARBA00001249"/>
    </source>
</evidence>
<dbReference type="EMBL" id="NBCO01000085">
    <property type="protein sequence ID" value="ORC82660.1"/>
    <property type="molecule type" value="Genomic_DNA"/>
</dbReference>
<proteinExistence type="inferred from homology"/>
<sequence>MTRQMHVSLLLLLLLFLFVQLCSTSGILAEPSTKVVLELPQQGESASRAYTVATKNRKFIRINASTLDLKEGEYCTEKVTLIKNLKGEKYACEAVDFFTDEMISSFVETIIPAAIKLHADRLLVDPESGPLIVPEFNETSVCSKFTVPTEHHSKGVENTDMVLYVAARPVNNIHEICARNDAGRPIAGAINILPFRTNSQRYYVRVMAHGIAHVLGFDYNVFKNNSMVVESNFEKGGKRVLVNSSKTVKKVQEHYGCNTAQGMELEYERWGEVGAVSSHWNYRVAKDDLMSSRFTVGGMYYTALTMSVFDGLPYYSVNWDMAEPMAWGNKSNCDLLDNNFDKVTFIEKYPKMFCKSDGSYSCTTDRSALGVCDPSEYYRDSTFNEIRAVFVRGRSDNSGTSGTLLCFAENTIEMEGSVVGNDSFCLDTDEYTISGRTGKSTGVCARVRCEGNEVEVMYAGSKEWHKCPENSTLNVSSTPFVSKKITCPKYSEVCTVAPNGSSLRPMVYPSWYEETTTAPNTGEEGSTQKPNETGGAESGSTNSSSDSRPSQDDQKAHDTTGAEKASSEDAGASSSSSSSSSSTSSLPSRSRRNSETDVAVPPTTEGKINEDNVTSSQVPGELSIHVGMDGAPAAACVLHALFLLMAAAAAALAVPL</sequence>
<dbReference type="VEuPathDB" id="TriTrypDB:TM35_000851050"/>
<keyword evidence="9" id="KW-0130">Cell adhesion</keyword>
<evidence type="ECO:0000256" key="13">
    <source>
        <dbReference type="ARBA" id="ARBA00023157"/>
    </source>
</evidence>
<keyword evidence="20" id="KW-1185">Reference proteome</keyword>
<feature type="binding site" evidence="15">
    <location>
        <position position="279"/>
    </location>
    <ligand>
        <name>Zn(2+)</name>
        <dbReference type="ChEBI" id="CHEBI:29105"/>
        <note>catalytic</note>
    </ligand>
</feature>
<dbReference type="GO" id="GO:0006508">
    <property type="term" value="P:proteolysis"/>
    <property type="evidence" value="ECO:0007669"/>
    <property type="project" value="UniProtKB-KW"/>
</dbReference>
<evidence type="ECO:0000256" key="17">
    <source>
        <dbReference type="SAM" id="MobiDB-lite"/>
    </source>
</evidence>
<evidence type="ECO:0000256" key="14">
    <source>
        <dbReference type="ARBA" id="ARBA00023180"/>
    </source>
</evidence>
<feature type="signal peptide" evidence="16">
    <location>
        <begin position="1"/>
        <end position="24"/>
    </location>
</feature>
<dbReference type="GO" id="GO:0046872">
    <property type="term" value="F:metal ion binding"/>
    <property type="evidence" value="ECO:0007669"/>
    <property type="project" value="UniProtKB-KW"/>
</dbReference>
<evidence type="ECO:0000313" key="19">
    <source>
        <dbReference type="EMBL" id="ORC82660.1"/>
    </source>
</evidence>
<feature type="binding site" evidence="15">
    <location>
        <position position="213"/>
    </location>
    <ligand>
        <name>Zn(2+)</name>
        <dbReference type="ChEBI" id="CHEBI:29105"/>
        <note>catalytic</note>
    </ligand>
</feature>
<comment type="subcellular location">
    <subcellularLocation>
        <location evidence="2">Membrane</location>
    </subcellularLocation>
</comment>
<dbReference type="GO" id="GO:0007155">
    <property type="term" value="P:cell adhesion"/>
    <property type="evidence" value="ECO:0007669"/>
    <property type="project" value="UniProtKB-KW"/>
</dbReference>
<evidence type="ECO:0000256" key="18">
    <source>
        <dbReference type="SAM" id="Phobius"/>
    </source>
</evidence>
<dbReference type="GO" id="GO:0004222">
    <property type="term" value="F:metalloendopeptidase activity"/>
    <property type="evidence" value="ECO:0007669"/>
    <property type="project" value="UniProtKB-UniRule"/>
</dbReference>
<evidence type="ECO:0000256" key="15">
    <source>
        <dbReference type="PIRSR" id="PIRSR601577-2"/>
    </source>
</evidence>
<evidence type="ECO:0000256" key="2">
    <source>
        <dbReference type="ARBA" id="ARBA00004370"/>
    </source>
</evidence>
<keyword evidence="5 15" id="KW-0479">Metal-binding</keyword>
<keyword evidence="12" id="KW-0865">Zymogen</keyword>
<keyword evidence="13" id="KW-1015">Disulfide bond</keyword>
<dbReference type="InterPro" id="IPR001577">
    <property type="entry name" value="Peptidase_M8"/>
</dbReference>
<gene>
    <name evidence="19" type="ORF">TM35_000851050</name>
</gene>
<keyword evidence="4 16" id="KW-0645">Protease</keyword>
<dbReference type="GO" id="GO:0016020">
    <property type="term" value="C:membrane"/>
    <property type="evidence" value="ECO:0007669"/>
    <property type="project" value="UniProtKB-SubCell"/>
</dbReference>
<dbReference type="Gene3D" id="3.90.132.10">
    <property type="entry name" value="Leishmanolysin , domain 2"/>
    <property type="match status" value="1"/>
</dbReference>
<keyword evidence="7 16" id="KW-0378">Hydrolase</keyword>
<feature type="compositionally biased region" description="Low complexity" evidence="17">
    <location>
        <begin position="538"/>
        <end position="548"/>
    </location>
</feature>
<protein>
    <recommendedName>
        <fullName evidence="16">Leishmanolysin-like peptidase</fullName>
        <ecNumber evidence="16">3.4.24.-</ecNumber>
    </recommendedName>
</protein>
<accession>A0A1X0NEX7</accession>